<evidence type="ECO:0000313" key="2">
    <source>
        <dbReference type="Proteomes" id="UP000015104"/>
    </source>
</evidence>
<keyword evidence="2" id="KW-1185">Reference proteome</keyword>
<name>T1KQW7_TETUR</name>
<dbReference type="Proteomes" id="UP000015104">
    <property type="component" value="Unassembled WGS sequence"/>
</dbReference>
<evidence type="ECO:0000313" key="1">
    <source>
        <dbReference type="EnsemblMetazoa" id="tetur18g01420.1"/>
    </source>
</evidence>
<dbReference type="AlphaFoldDB" id="T1KQW7"/>
<proteinExistence type="predicted"/>
<reference evidence="1" key="2">
    <citation type="submission" date="2015-06" db="UniProtKB">
        <authorList>
            <consortium name="EnsemblMetazoa"/>
        </authorList>
    </citation>
    <scope>IDENTIFICATION</scope>
</reference>
<organism evidence="1 2">
    <name type="scientific">Tetranychus urticae</name>
    <name type="common">Two-spotted spider mite</name>
    <dbReference type="NCBI Taxonomy" id="32264"/>
    <lineage>
        <taxon>Eukaryota</taxon>
        <taxon>Metazoa</taxon>
        <taxon>Ecdysozoa</taxon>
        <taxon>Arthropoda</taxon>
        <taxon>Chelicerata</taxon>
        <taxon>Arachnida</taxon>
        <taxon>Acari</taxon>
        <taxon>Acariformes</taxon>
        <taxon>Trombidiformes</taxon>
        <taxon>Prostigmata</taxon>
        <taxon>Eleutherengona</taxon>
        <taxon>Raphignathae</taxon>
        <taxon>Tetranychoidea</taxon>
        <taxon>Tetranychidae</taxon>
        <taxon>Tetranychus</taxon>
    </lineage>
</organism>
<dbReference type="HOGENOM" id="CLU_2500810_0_0_1"/>
<dbReference type="EnsemblMetazoa" id="tetur18g01420.1">
    <property type="protein sequence ID" value="tetur18g01420.1"/>
    <property type="gene ID" value="tetur18g01420"/>
</dbReference>
<protein>
    <submittedName>
        <fullName evidence="1">Uncharacterized protein</fullName>
    </submittedName>
</protein>
<sequence>MSFYVNASVKPHIRARSRLTTTVELFEEDIDNDVLPAAPMVVVLDPTANQPERRLIVSLPDVEYDYKSVVGSCYIEPLLQKIIDYG</sequence>
<accession>T1KQW7</accession>
<reference evidence="2" key="1">
    <citation type="submission" date="2011-08" db="EMBL/GenBank/DDBJ databases">
        <authorList>
            <person name="Rombauts S."/>
        </authorList>
    </citation>
    <scope>NUCLEOTIDE SEQUENCE</scope>
    <source>
        <strain evidence="2">London</strain>
    </source>
</reference>
<dbReference type="EMBL" id="CAEY01000382">
    <property type="status" value="NOT_ANNOTATED_CDS"/>
    <property type="molecule type" value="Genomic_DNA"/>
</dbReference>